<proteinExistence type="inferred from homology"/>
<dbReference type="GO" id="GO:0003677">
    <property type="term" value="F:DNA binding"/>
    <property type="evidence" value="ECO:0007669"/>
    <property type="project" value="UniProtKB-KW"/>
</dbReference>
<keyword evidence="1" id="KW-0678">Repressor</keyword>
<gene>
    <name evidence="7" type="ORF">GF1_21060</name>
</gene>
<keyword evidence="5" id="KW-0804">Transcription</keyword>
<name>A0A915XIZ4_9BACT</name>
<dbReference type="InterPro" id="IPR014795">
    <property type="entry name" value="TacA_1-like"/>
</dbReference>
<evidence type="ECO:0000256" key="2">
    <source>
        <dbReference type="ARBA" id="ARBA00022649"/>
    </source>
</evidence>
<dbReference type="InterPro" id="IPR010985">
    <property type="entry name" value="Ribbon_hlx_hlx"/>
</dbReference>
<dbReference type="AlphaFoldDB" id="A0A915XIZ4"/>
<dbReference type="GO" id="GO:0006355">
    <property type="term" value="P:regulation of DNA-templated transcription"/>
    <property type="evidence" value="ECO:0007669"/>
    <property type="project" value="InterPro"/>
</dbReference>
<comment type="similarity">
    <text evidence="6">Belongs to the TacA antitoxin family.</text>
</comment>
<dbReference type="PANTHER" id="PTHR35401">
    <property type="entry name" value="COPG FAMILY HELIX-TURN-HELIX PROTEIN-RELATED-RELATED"/>
    <property type="match status" value="1"/>
</dbReference>
<evidence type="ECO:0008006" key="9">
    <source>
        <dbReference type="Google" id="ProtNLM"/>
    </source>
</evidence>
<keyword evidence="8" id="KW-1185">Reference proteome</keyword>
<evidence type="ECO:0000256" key="4">
    <source>
        <dbReference type="ARBA" id="ARBA00023125"/>
    </source>
</evidence>
<evidence type="ECO:0000256" key="6">
    <source>
        <dbReference type="ARBA" id="ARBA00049988"/>
    </source>
</evidence>
<keyword evidence="2" id="KW-1277">Toxin-antitoxin system</keyword>
<reference evidence="7" key="1">
    <citation type="submission" date="2020-12" db="EMBL/GenBank/DDBJ databases">
        <title>Desulfobium dissulfuricans gen. nov., sp. nov., a novel mesophilic, sulfate-reducing bacterium isolated from a deep-sea hydrothermal vent.</title>
        <authorList>
            <person name="Hashimoto Y."/>
            <person name="Tame A."/>
            <person name="Sawayama S."/>
            <person name="Miyazaki J."/>
            <person name="Takai K."/>
            <person name="Nakagawa S."/>
        </authorList>
    </citation>
    <scope>NUCLEOTIDE SEQUENCE</scope>
    <source>
        <strain evidence="7">GF1</strain>
    </source>
</reference>
<accession>A0A915XIZ4</accession>
<dbReference type="KEGG" id="ddu:GF1_21060"/>
<dbReference type="Gene3D" id="1.20.5.780">
    <property type="entry name" value="Single helix bin"/>
    <property type="match status" value="1"/>
</dbReference>
<dbReference type="EMBL" id="AP024233">
    <property type="protein sequence ID" value="BCO09730.1"/>
    <property type="molecule type" value="Genomic_DNA"/>
</dbReference>
<protein>
    <recommendedName>
        <fullName evidence="9">Toxin-antitoxin system protein</fullName>
    </recommendedName>
</protein>
<evidence type="ECO:0000256" key="1">
    <source>
        <dbReference type="ARBA" id="ARBA00022491"/>
    </source>
</evidence>
<keyword evidence="3" id="KW-0805">Transcription regulation</keyword>
<organism evidence="7 8">
    <name type="scientific">Desulfolithobacter dissulfuricans</name>
    <dbReference type="NCBI Taxonomy" id="2795293"/>
    <lineage>
        <taxon>Bacteria</taxon>
        <taxon>Pseudomonadati</taxon>
        <taxon>Thermodesulfobacteriota</taxon>
        <taxon>Desulfobulbia</taxon>
        <taxon>Desulfobulbales</taxon>
        <taxon>Desulfobulbaceae</taxon>
        <taxon>Desulfolithobacter</taxon>
    </lineage>
</organism>
<dbReference type="SUPFAM" id="SSF47598">
    <property type="entry name" value="Ribbon-helix-helix"/>
    <property type="match status" value="1"/>
</dbReference>
<keyword evidence="4" id="KW-0238">DNA-binding</keyword>
<dbReference type="PANTHER" id="PTHR35401:SF1">
    <property type="entry name" value="CYTOPLASMIC PROTEIN"/>
    <property type="match status" value="1"/>
</dbReference>
<dbReference type="Pfam" id="PF08681">
    <property type="entry name" value="TacA1"/>
    <property type="match status" value="1"/>
</dbReference>
<sequence length="92" mass="10415">MAHTETRKAPINIRALDAQRNLIDRAAAILNKNRSEFMLEAACREAENVLLDQRLFLLTEKDFKAFEVALSNPVAENGVMMDLLASKSPWEK</sequence>
<evidence type="ECO:0000256" key="3">
    <source>
        <dbReference type="ARBA" id="ARBA00023015"/>
    </source>
</evidence>
<evidence type="ECO:0000256" key="5">
    <source>
        <dbReference type="ARBA" id="ARBA00023163"/>
    </source>
</evidence>
<dbReference type="Proteomes" id="UP001063350">
    <property type="component" value="Chromosome"/>
</dbReference>
<dbReference type="RefSeq" id="WP_267926483.1">
    <property type="nucleotide sequence ID" value="NZ_AP024233.1"/>
</dbReference>
<evidence type="ECO:0000313" key="8">
    <source>
        <dbReference type="Proteomes" id="UP001063350"/>
    </source>
</evidence>
<evidence type="ECO:0000313" key="7">
    <source>
        <dbReference type="EMBL" id="BCO09730.1"/>
    </source>
</evidence>